<proteinExistence type="predicted"/>
<gene>
    <name evidence="1" type="ORF">DI392_17990</name>
</gene>
<dbReference type="AlphaFoldDB" id="A0A2U3B540"/>
<evidence type="ECO:0000313" key="2">
    <source>
        <dbReference type="Proteomes" id="UP000245362"/>
    </source>
</evidence>
<reference evidence="1 2" key="1">
    <citation type="submission" date="2018-05" db="EMBL/GenBank/DDBJ databases">
        <title>Vibrio limimaris sp. nov., isolated from marine sediment.</title>
        <authorList>
            <person name="Li C.-M."/>
        </authorList>
    </citation>
    <scope>NUCLEOTIDE SEQUENCE [LARGE SCALE GENOMIC DNA]</scope>
    <source>
        <strain evidence="1 2">E4404</strain>
    </source>
</reference>
<dbReference type="EMBL" id="QFWT01000013">
    <property type="protein sequence ID" value="PWI31923.1"/>
    <property type="molecule type" value="Genomic_DNA"/>
</dbReference>
<sequence>MDIFDMYRSGFKRGYEHGSSGKRRMAAWELILTKPVIWLPGVNIFSYLEGYIMGYRDGITTLRVRIN</sequence>
<comment type="caution">
    <text evidence="1">The sequence shown here is derived from an EMBL/GenBank/DDBJ whole genome shotgun (WGS) entry which is preliminary data.</text>
</comment>
<keyword evidence="2" id="KW-1185">Reference proteome</keyword>
<protein>
    <submittedName>
        <fullName evidence="1">Uncharacterized protein</fullName>
    </submittedName>
</protein>
<accession>A0A2U3B540</accession>
<name>A0A2U3B540_9VIBR</name>
<organism evidence="1 2">
    <name type="scientific">Vibrio albus</name>
    <dbReference type="NCBI Taxonomy" id="2200953"/>
    <lineage>
        <taxon>Bacteria</taxon>
        <taxon>Pseudomonadati</taxon>
        <taxon>Pseudomonadota</taxon>
        <taxon>Gammaproteobacteria</taxon>
        <taxon>Vibrionales</taxon>
        <taxon>Vibrionaceae</taxon>
        <taxon>Vibrio</taxon>
    </lineage>
</organism>
<dbReference type="Proteomes" id="UP000245362">
    <property type="component" value="Unassembled WGS sequence"/>
</dbReference>
<dbReference type="RefSeq" id="WP_109321082.1">
    <property type="nucleotide sequence ID" value="NZ_QFWT01000013.1"/>
</dbReference>
<evidence type="ECO:0000313" key="1">
    <source>
        <dbReference type="EMBL" id="PWI31923.1"/>
    </source>
</evidence>